<comment type="caution">
    <text evidence="2">The sequence shown here is derived from an EMBL/GenBank/DDBJ whole genome shotgun (WGS) entry which is preliminary data.</text>
</comment>
<evidence type="ECO:0000313" key="3">
    <source>
        <dbReference type="Proteomes" id="UP000076552"/>
    </source>
</evidence>
<dbReference type="EMBL" id="LFIV01000222">
    <property type="protein sequence ID" value="KZL65404.1"/>
    <property type="molecule type" value="Genomic_DNA"/>
</dbReference>
<name>A0A166N7X3_9PEZI</name>
<reference evidence="2 3" key="1">
    <citation type="submission" date="2015-06" db="EMBL/GenBank/DDBJ databases">
        <title>Survival trade-offs in plant roots during colonization by closely related pathogenic and mutualistic fungi.</title>
        <authorList>
            <person name="Hacquard S."/>
            <person name="Kracher B."/>
            <person name="Hiruma K."/>
            <person name="Weinman A."/>
            <person name="Muench P."/>
            <person name="Garrido Oter R."/>
            <person name="Ver Loren van Themaat E."/>
            <person name="Dallerey J.-F."/>
            <person name="Damm U."/>
            <person name="Henrissat B."/>
            <person name="Lespinet O."/>
            <person name="Thon M."/>
            <person name="Kemen E."/>
            <person name="McHardy A.C."/>
            <person name="Schulze-Lefert P."/>
            <person name="O'Connell R.J."/>
        </authorList>
    </citation>
    <scope>NUCLEOTIDE SEQUENCE [LARGE SCALE GENOMIC DNA]</scope>
    <source>
        <strain evidence="2 3">0861</strain>
    </source>
</reference>
<dbReference type="STRING" id="708197.A0A166N7X3"/>
<organism evidence="2 3">
    <name type="scientific">Colletotrichum tofieldiae</name>
    <dbReference type="NCBI Taxonomy" id="708197"/>
    <lineage>
        <taxon>Eukaryota</taxon>
        <taxon>Fungi</taxon>
        <taxon>Dikarya</taxon>
        <taxon>Ascomycota</taxon>
        <taxon>Pezizomycotina</taxon>
        <taxon>Sordariomycetes</taxon>
        <taxon>Hypocreomycetidae</taxon>
        <taxon>Glomerellales</taxon>
        <taxon>Glomerellaceae</taxon>
        <taxon>Colletotrichum</taxon>
        <taxon>Colletotrichum spaethianum species complex</taxon>
    </lineage>
</organism>
<feature type="region of interest" description="Disordered" evidence="1">
    <location>
        <begin position="142"/>
        <end position="183"/>
    </location>
</feature>
<gene>
    <name evidence="2" type="ORF">CT0861_00260</name>
</gene>
<evidence type="ECO:0000256" key="1">
    <source>
        <dbReference type="SAM" id="MobiDB-lite"/>
    </source>
</evidence>
<feature type="compositionally biased region" description="Basic and acidic residues" evidence="1">
    <location>
        <begin position="438"/>
        <end position="465"/>
    </location>
</feature>
<sequence length="465" mass="50676">MAPRASVPFTCTFCYQPSDDPPHVVGHEARLTCSPCHAALIDLAICWVCGEIVYRGDDKLVYRGVPMMELFDEGHDVEEEGRSTMRRVAGTAGKGCMKEVDMPPLCAACYLGTEGEDVLQKGLKRVERADGGLSRARWDAGEARTGQLRRAPASIRSLSRDSSSLRQAGDGSHDEARGHLVKPPAESTIYVSINDPIGQPAFKPSPTKPIPVWMRPFRRIAESDEQWQGDSTPHPLSGFAQTPATSTPGTSTLGSARSLTPINQPATPVRCSLPLQTPPGSSSVLTPPGIRRAPPLSWVSNEPLKRPSSRIASRLEKSDKTTSSGYVTPPETPSEQMIRYKTPPPQLRRSRPQSPLAPGRIPRRNAIRRTPPPQSSEYLELYNPIRSPSPRLRTKQPVMVSLRRASHGSGLGPSRETTSVANESSSSQGRNPNTTRPVHSDGADSPRELGKKKNMQDLRKLFGGK</sequence>
<feature type="compositionally biased region" description="Polar residues" evidence="1">
    <location>
        <begin position="415"/>
        <end position="437"/>
    </location>
</feature>
<feature type="compositionally biased region" description="Polar residues" evidence="1">
    <location>
        <begin position="239"/>
        <end position="266"/>
    </location>
</feature>
<feature type="region of interest" description="Disordered" evidence="1">
    <location>
        <begin position="224"/>
        <end position="465"/>
    </location>
</feature>
<feature type="compositionally biased region" description="Low complexity" evidence="1">
    <location>
        <begin position="154"/>
        <end position="166"/>
    </location>
</feature>
<dbReference type="AlphaFoldDB" id="A0A166N7X3"/>
<dbReference type="Proteomes" id="UP000076552">
    <property type="component" value="Unassembled WGS sequence"/>
</dbReference>
<protein>
    <submittedName>
        <fullName evidence="2">Mediator of RNA polymerase II transcription</fullName>
    </submittedName>
</protein>
<accession>A0A166N7X3</accession>
<proteinExistence type="predicted"/>
<evidence type="ECO:0000313" key="2">
    <source>
        <dbReference type="EMBL" id="KZL65404.1"/>
    </source>
</evidence>
<feature type="compositionally biased region" description="Polar residues" evidence="1">
    <location>
        <begin position="274"/>
        <end position="285"/>
    </location>
</feature>
<keyword evidence="3" id="KW-1185">Reference proteome</keyword>